<reference evidence="1 2" key="2">
    <citation type="journal article" date="2010" name="Stand. Genomic Sci.">
        <title>Complete genome sequence of Desulfohalobium retbaense type strain (HR(100)).</title>
        <authorList>
            <person name="Spring S."/>
            <person name="Nolan M."/>
            <person name="Lapidus A."/>
            <person name="Glavina Del Rio T."/>
            <person name="Copeland A."/>
            <person name="Tice H."/>
            <person name="Cheng J.F."/>
            <person name="Lucas S."/>
            <person name="Land M."/>
            <person name="Chen F."/>
            <person name="Bruce D."/>
            <person name="Goodwin L."/>
            <person name="Pitluck S."/>
            <person name="Ivanova N."/>
            <person name="Mavromatis K."/>
            <person name="Mikhailova N."/>
            <person name="Pati A."/>
            <person name="Chen A."/>
            <person name="Palaniappan K."/>
            <person name="Hauser L."/>
            <person name="Chang Y.J."/>
            <person name="Jeffries C.D."/>
            <person name="Munk C."/>
            <person name="Kiss H."/>
            <person name="Chain P."/>
            <person name="Han C."/>
            <person name="Brettin T."/>
            <person name="Detter J.C."/>
            <person name="Schuler E."/>
            <person name="Goker M."/>
            <person name="Rohde M."/>
            <person name="Bristow J."/>
            <person name="Eisen J.A."/>
            <person name="Markowitz V."/>
            <person name="Hugenholtz P."/>
            <person name="Kyrpides N.C."/>
            <person name="Klenk H.P."/>
        </authorList>
    </citation>
    <scope>NUCLEOTIDE SEQUENCE [LARGE SCALE GENOMIC DNA]</scope>
    <source>
        <strain evidence="2">ATCC 49802 / DSM 20745 / S 6022</strain>
    </source>
</reference>
<reference evidence="2" key="1">
    <citation type="submission" date="2009-11" db="EMBL/GenBank/DDBJ databases">
        <title>The complete chromosome 1 of Sphaerobacter thermophilus DSM 20745.</title>
        <authorList>
            <person name="Lucas S."/>
            <person name="Copeland A."/>
            <person name="Lapidus A."/>
            <person name="Glavina del Rio T."/>
            <person name="Dalin E."/>
            <person name="Tice H."/>
            <person name="Bruce D."/>
            <person name="Goodwin L."/>
            <person name="Pitluck S."/>
            <person name="Kyrpides N."/>
            <person name="Mavromatis K."/>
            <person name="Ivanova N."/>
            <person name="Mikhailova N."/>
            <person name="LaButti K.M."/>
            <person name="Clum A."/>
            <person name="Sun H.I."/>
            <person name="Brettin T."/>
            <person name="Detter J.C."/>
            <person name="Han C."/>
            <person name="Larimer F."/>
            <person name="Land M."/>
            <person name="Hauser L."/>
            <person name="Markowitz V."/>
            <person name="Cheng J.F."/>
            <person name="Hugenholtz P."/>
            <person name="Woyke T."/>
            <person name="Wu D."/>
            <person name="Steenblock K."/>
            <person name="Schneider S."/>
            <person name="Pukall R."/>
            <person name="Goeker M."/>
            <person name="Klenk H.P."/>
            <person name="Eisen J.A."/>
        </authorList>
    </citation>
    <scope>NUCLEOTIDE SEQUENCE [LARGE SCALE GENOMIC DNA]</scope>
    <source>
        <strain evidence="2">ATCC 49802 / DSM 20745 / S 6022</strain>
    </source>
</reference>
<dbReference type="STRING" id="479434.Sthe_2245"/>
<evidence type="ECO:0000313" key="2">
    <source>
        <dbReference type="Proteomes" id="UP000002027"/>
    </source>
</evidence>
<organism evidence="1 2">
    <name type="scientific">Sphaerobacter thermophilus (strain ATCC 49802 / DSM 20745 / KCCM 41009 / NCIMB 13125 / S 6022)</name>
    <dbReference type="NCBI Taxonomy" id="479434"/>
    <lineage>
        <taxon>Bacteria</taxon>
        <taxon>Pseudomonadati</taxon>
        <taxon>Thermomicrobiota</taxon>
        <taxon>Thermomicrobia</taxon>
        <taxon>Sphaerobacterales</taxon>
        <taxon>Sphaerobacterineae</taxon>
        <taxon>Sphaerobacteraceae</taxon>
        <taxon>Sphaerobacter</taxon>
    </lineage>
</organism>
<dbReference type="EMBL" id="CP001823">
    <property type="protein sequence ID" value="ACZ39667.1"/>
    <property type="molecule type" value="Genomic_DNA"/>
</dbReference>
<gene>
    <name evidence="1" type="ordered locus">Sthe_2245</name>
</gene>
<dbReference type="HOGENOM" id="CLU_1365477_0_0_0"/>
<evidence type="ECO:0000313" key="1">
    <source>
        <dbReference type="EMBL" id="ACZ39667.1"/>
    </source>
</evidence>
<accession>D1C6P2</accession>
<dbReference type="AlphaFoldDB" id="D1C6P2"/>
<sequence length="200" mass="23200">MTTQKGAQRRQRRRISGEIEDRIAVLAQREPRWSAGQIYEQLLLEYDEKKLKSPPPSKRTVERIVKEWRGVDLTGPWNLYTAAPEDVPLVLPVLAAVINWTQGAITSLTNGEARIIANIRSVAPDFGLVDSFLWARLYRRRIENNEPTDDFDAYLSYAPWRDENRRALYRKAVEQGWVREVPRAFILHHENGEITTTNVF</sequence>
<name>D1C6P2_SPHTD</name>
<protein>
    <submittedName>
        <fullName evidence="1">Uncharacterized protein</fullName>
    </submittedName>
</protein>
<dbReference type="RefSeq" id="WP_012872708.1">
    <property type="nucleotide sequence ID" value="NC_013523.1"/>
</dbReference>
<keyword evidence="2" id="KW-1185">Reference proteome</keyword>
<dbReference type="InParanoid" id="D1C6P2"/>
<proteinExistence type="predicted"/>
<dbReference type="Proteomes" id="UP000002027">
    <property type="component" value="Chromosome 1"/>
</dbReference>
<dbReference type="KEGG" id="sti:Sthe_2245"/>